<dbReference type="Gene3D" id="3.40.50.10540">
    <property type="entry name" value="Crotonobetainyl-coa:carnitine coa-transferase, domain 1"/>
    <property type="match status" value="1"/>
</dbReference>
<feature type="transmembrane region" description="Helical" evidence="4">
    <location>
        <begin position="1082"/>
        <end position="1104"/>
    </location>
</feature>
<dbReference type="SUPFAM" id="SSF89796">
    <property type="entry name" value="CoA-transferase family III (CaiB/BaiF)"/>
    <property type="match status" value="1"/>
</dbReference>
<dbReference type="InterPro" id="IPR010997">
    <property type="entry name" value="HRDC-like_sf"/>
</dbReference>
<evidence type="ECO:0000313" key="8">
    <source>
        <dbReference type="EMBL" id="CAL4803453.1"/>
    </source>
</evidence>
<dbReference type="InterPro" id="IPR002562">
    <property type="entry name" value="3'-5'_exonuclease_dom"/>
</dbReference>
<dbReference type="InterPro" id="IPR050483">
    <property type="entry name" value="CoA-transferase_III_domain"/>
</dbReference>
<evidence type="ECO:0000256" key="3">
    <source>
        <dbReference type="SAM" id="MobiDB-lite"/>
    </source>
</evidence>
<organism evidence="6">
    <name type="scientific">Cladocopium goreaui</name>
    <dbReference type="NCBI Taxonomy" id="2562237"/>
    <lineage>
        <taxon>Eukaryota</taxon>
        <taxon>Sar</taxon>
        <taxon>Alveolata</taxon>
        <taxon>Dinophyceae</taxon>
        <taxon>Suessiales</taxon>
        <taxon>Symbiodiniaceae</taxon>
        <taxon>Cladocopium</taxon>
    </lineage>
</organism>
<dbReference type="InterPro" id="IPR002121">
    <property type="entry name" value="HRDC_dom"/>
</dbReference>
<keyword evidence="9" id="KW-1185">Reference proteome</keyword>
<evidence type="ECO:0000256" key="4">
    <source>
        <dbReference type="SAM" id="Phobius"/>
    </source>
</evidence>
<dbReference type="GO" id="GO:0003676">
    <property type="term" value="F:nucleic acid binding"/>
    <property type="evidence" value="ECO:0007669"/>
    <property type="project" value="InterPro"/>
</dbReference>
<evidence type="ECO:0000256" key="2">
    <source>
        <dbReference type="ARBA" id="ARBA00022679"/>
    </source>
</evidence>
<feature type="compositionally biased region" description="Low complexity" evidence="3">
    <location>
        <begin position="553"/>
        <end position="563"/>
    </location>
</feature>
<proteinExistence type="inferred from homology"/>
<dbReference type="PROSITE" id="PS50967">
    <property type="entry name" value="HRDC"/>
    <property type="match status" value="1"/>
</dbReference>
<accession>A0A9P1DVB0</accession>
<dbReference type="GO" id="GO:0008408">
    <property type="term" value="F:3'-5' exonuclease activity"/>
    <property type="evidence" value="ECO:0007669"/>
    <property type="project" value="InterPro"/>
</dbReference>
<protein>
    <submittedName>
        <fullName evidence="8">CaiB/baiF CoA-transferase family protein DDB_G0269880</fullName>
    </submittedName>
</protein>
<dbReference type="SUPFAM" id="SSF53098">
    <property type="entry name" value="Ribonuclease H-like"/>
    <property type="match status" value="1"/>
</dbReference>
<gene>
    <name evidence="6" type="ORF">C1SCF055_LOCUS40905</name>
</gene>
<dbReference type="InterPro" id="IPR003673">
    <property type="entry name" value="CoA-Trfase_fam_III"/>
</dbReference>
<dbReference type="InterPro" id="IPR044855">
    <property type="entry name" value="CoA-Trfase_III_dom3_sf"/>
</dbReference>
<keyword evidence="4" id="KW-0472">Membrane</keyword>
<dbReference type="Pfam" id="PF00570">
    <property type="entry name" value="HRDC"/>
    <property type="match status" value="1"/>
</dbReference>
<comment type="caution">
    <text evidence="6">The sequence shown here is derived from an EMBL/GenBank/DDBJ whole genome shotgun (WGS) entry which is preliminary data.</text>
</comment>
<dbReference type="Pfam" id="PF01612">
    <property type="entry name" value="DNA_pol_A_exo1"/>
    <property type="match status" value="1"/>
</dbReference>
<dbReference type="GO" id="GO:0000166">
    <property type="term" value="F:nucleotide binding"/>
    <property type="evidence" value="ECO:0007669"/>
    <property type="project" value="InterPro"/>
</dbReference>
<dbReference type="InterPro" id="IPR036397">
    <property type="entry name" value="RNaseH_sf"/>
</dbReference>
<reference evidence="7" key="2">
    <citation type="submission" date="2024-04" db="EMBL/GenBank/DDBJ databases">
        <authorList>
            <person name="Chen Y."/>
            <person name="Shah S."/>
            <person name="Dougan E. K."/>
            <person name="Thang M."/>
            <person name="Chan C."/>
        </authorList>
    </citation>
    <scope>NUCLEOTIDE SEQUENCE [LARGE SCALE GENOMIC DNA]</scope>
</reference>
<dbReference type="Proteomes" id="UP001152797">
    <property type="component" value="Unassembled WGS sequence"/>
</dbReference>
<name>A0A9P1DVB0_9DINO</name>
<dbReference type="InterPro" id="IPR044876">
    <property type="entry name" value="HRDC_dom_sf"/>
</dbReference>
<keyword evidence="4" id="KW-0812">Transmembrane</keyword>
<evidence type="ECO:0000259" key="5">
    <source>
        <dbReference type="PROSITE" id="PS50967"/>
    </source>
</evidence>
<dbReference type="SUPFAM" id="SSF47819">
    <property type="entry name" value="HRDC-like"/>
    <property type="match status" value="1"/>
</dbReference>
<dbReference type="Pfam" id="PF02515">
    <property type="entry name" value="CoA_transf_3"/>
    <property type="match status" value="1"/>
</dbReference>
<dbReference type="OrthoDB" id="2250022at2759"/>
<keyword evidence="4" id="KW-1133">Transmembrane helix</keyword>
<feature type="region of interest" description="Disordered" evidence="3">
    <location>
        <begin position="538"/>
        <end position="568"/>
    </location>
</feature>
<keyword evidence="2" id="KW-0808">Transferase</keyword>
<dbReference type="EMBL" id="CAMXCT030006567">
    <property type="protein sequence ID" value="CAL4803453.1"/>
    <property type="molecule type" value="Genomic_DNA"/>
</dbReference>
<dbReference type="SMART" id="SM00474">
    <property type="entry name" value="35EXOc"/>
    <property type="match status" value="1"/>
</dbReference>
<sequence>MQTSTTVDEALSKRLQLSPGFVEKLLPQVVDLVRYSKLLPQGEEHAIRRGSRDFLASAKDLGFRSLQAAHQIFSFSESIQKNTNPELLSAMASMASRFAALRAGRCVLLVQAPLRRGFSSSDGRKLGPLAGVKVLDMTRVLAGPCCTQILGDLGAEIIKLERPKVGDDTRGFAPPFLPGAEEAPMAAYFAAQNRNKSSVTLNYTKPEGQEIVKRLLKSSDVMVENFKAGTLEKYGLSYRHLKEEFPSLVYCSITGFGQTGPYSPRPGYDALVQAMGGYMSVTGEPEGEPMKVGVPVQDLYAGLHGVIGILAALRHASLTGEGQHVDIGMLDVSTSMLANQASNFLATGEVPKRLGNQHPNIVPYQVMPAADGYFTLAVGNDPTFERFISVAIKAAPEANAEKLLEDDRFKTQTARVDNRKLVTDTCNDITRKKPVAWWLDELEKASVGCSPIKNLKEVFDDPHVKAREMLIEMPIKGHQKPAKLVASPLKFSATPASYRSAPPQLGEHTEEDLKNFNLLVDSIDDILERADKHLRDAAAGVQREEVAEEEEAPAAGPAGPQPGSRLPKPQVRWRHLIDNHRTHFVPRLLVKHNESESPLAPKLVEAQEKVGIRPASAGSGGKTAETPELSSHLAAMGVGNRPQDLALAHPYEEELNGLSWPDSFFQCQPAQRYPRVEDTPLILVRTESELKEMISEIKATCVGKEIAVDVEHHDFRSYRGFVCLVQVSTRQKDFLLDPFEIFEQMHLLNEIFSDPRILKVLHGADRDVLWLQRDFSVYLVNMFDTGLATRALRLQGGFSLANLVSHFCGVKLDKKYQTADWRERPLPQEMVYYARADTHYLLFCYDCLKNALLAQSGMASTSGVNLGITTLESGDLQATEEGVQALQGVMQKSAALCGTAYREAPLDAGELAMSLCERFGSKQRPLEPKQMNALKALTEWRDLLARNLDESLNYVAPDACLWRICLAMPTSPVKLRQTRSDQQTSKSWNQWLGLRPTNIFRKPWFPLFPFNSGQFHNISKPMVFFFLLLHFVSGKPFERDGACWKFQRQRGSTCNPLPATLQQHAQEASRMCIPVMRCYTHVYIYIYNIIYIYTYMILHTYIYIYTYIYVLKPHLTGGATWFICHLPCWMGFG</sequence>
<dbReference type="Gene3D" id="3.30.420.10">
    <property type="entry name" value="Ribonuclease H-like superfamily/Ribonuclease H"/>
    <property type="match status" value="1"/>
</dbReference>
<dbReference type="EMBL" id="CAMXCT010006567">
    <property type="protein sequence ID" value="CAI4016141.1"/>
    <property type="molecule type" value="Genomic_DNA"/>
</dbReference>
<feature type="domain" description="HRDC" evidence="5">
    <location>
        <begin position="927"/>
        <end position="1005"/>
    </location>
</feature>
<dbReference type="GO" id="GO:0006139">
    <property type="term" value="P:nucleobase-containing compound metabolic process"/>
    <property type="evidence" value="ECO:0007669"/>
    <property type="project" value="InterPro"/>
</dbReference>
<dbReference type="InterPro" id="IPR049559">
    <property type="entry name" value="Rrp6p-like_exo"/>
</dbReference>
<dbReference type="PANTHER" id="PTHR48207:SF3">
    <property type="entry name" value="SUCCINATE--HYDROXYMETHYLGLUTARATE COA-TRANSFERASE"/>
    <property type="match status" value="1"/>
</dbReference>
<dbReference type="Gene3D" id="1.10.150.80">
    <property type="entry name" value="HRDC domain"/>
    <property type="match status" value="1"/>
</dbReference>
<evidence type="ECO:0000313" key="7">
    <source>
        <dbReference type="EMBL" id="CAL1169516.1"/>
    </source>
</evidence>
<dbReference type="GO" id="GO:0008410">
    <property type="term" value="F:CoA-transferase activity"/>
    <property type="evidence" value="ECO:0007669"/>
    <property type="project" value="TreeGrafter"/>
</dbReference>
<dbReference type="EMBL" id="CAMXCT020006567">
    <property type="protein sequence ID" value="CAL1169516.1"/>
    <property type="molecule type" value="Genomic_DNA"/>
</dbReference>
<evidence type="ECO:0000313" key="6">
    <source>
        <dbReference type="EMBL" id="CAI4016141.1"/>
    </source>
</evidence>
<dbReference type="InterPro" id="IPR023606">
    <property type="entry name" value="CoA-Trfase_III_dom_1_sf"/>
</dbReference>
<dbReference type="InterPro" id="IPR012337">
    <property type="entry name" value="RNaseH-like_sf"/>
</dbReference>
<dbReference type="PANTHER" id="PTHR48207">
    <property type="entry name" value="SUCCINATE--HYDROXYMETHYLGLUTARATE COA-TRANSFERASE"/>
    <property type="match status" value="1"/>
</dbReference>
<dbReference type="Gene3D" id="3.30.1540.10">
    <property type="entry name" value="formyl-coa transferase, domain 3"/>
    <property type="match status" value="1"/>
</dbReference>
<dbReference type="CDD" id="cd06147">
    <property type="entry name" value="Rrp6p_like_exo"/>
    <property type="match status" value="1"/>
</dbReference>
<evidence type="ECO:0000313" key="9">
    <source>
        <dbReference type="Proteomes" id="UP001152797"/>
    </source>
</evidence>
<dbReference type="AlphaFoldDB" id="A0A9P1DVB0"/>
<reference evidence="6" key="1">
    <citation type="submission" date="2022-10" db="EMBL/GenBank/DDBJ databases">
        <authorList>
            <person name="Chen Y."/>
            <person name="Dougan E. K."/>
            <person name="Chan C."/>
            <person name="Rhodes N."/>
            <person name="Thang M."/>
        </authorList>
    </citation>
    <scope>NUCLEOTIDE SEQUENCE</scope>
</reference>
<evidence type="ECO:0000256" key="1">
    <source>
        <dbReference type="ARBA" id="ARBA00008383"/>
    </source>
</evidence>
<comment type="similarity">
    <text evidence="1">Belongs to the CoA-transferase III family.</text>
</comment>